<dbReference type="Pfam" id="PF05368">
    <property type="entry name" value="NmrA"/>
    <property type="match status" value="1"/>
</dbReference>
<accession>A0AAD7FRJ7</accession>
<dbReference type="GO" id="GO:0005634">
    <property type="term" value="C:nucleus"/>
    <property type="evidence" value="ECO:0007669"/>
    <property type="project" value="TreeGrafter"/>
</dbReference>
<evidence type="ECO:0000256" key="1">
    <source>
        <dbReference type="ARBA" id="ARBA00006328"/>
    </source>
</evidence>
<evidence type="ECO:0000256" key="3">
    <source>
        <dbReference type="ARBA" id="ARBA00023002"/>
    </source>
</evidence>
<organism evidence="5 6">
    <name type="scientific">Roridomyces roridus</name>
    <dbReference type="NCBI Taxonomy" id="1738132"/>
    <lineage>
        <taxon>Eukaryota</taxon>
        <taxon>Fungi</taxon>
        <taxon>Dikarya</taxon>
        <taxon>Basidiomycota</taxon>
        <taxon>Agaricomycotina</taxon>
        <taxon>Agaricomycetes</taxon>
        <taxon>Agaricomycetidae</taxon>
        <taxon>Agaricales</taxon>
        <taxon>Marasmiineae</taxon>
        <taxon>Mycenaceae</taxon>
        <taxon>Roridomyces</taxon>
    </lineage>
</organism>
<dbReference type="EMBL" id="JARKIF010000007">
    <property type="protein sequence ID" value="KAJ7635108.1"/>
    <property type="molecule type" value="Genomic_DNA"/>
</dbReference>
<dbReference type="SUPFAM" id="SSF51735">
    <property type="entry name" value="NAD(P)-binding Rossmann-fold domains"/>
    <property type="match status" value="1"/>
</dbReference>
<evidence type="ECO:0000313" key="6">
    <source>
        <dbReference type="Proteomes" id="UP001221142"/>
    </source>
</evidence>
<keyword evidence="6" id="KW-1185">Reference proteome</keyword>
<reference evidence="5" key="1">
    <citation type="submission" date="2023-03" db="EMBL/GenBank/DDBJ databases">
        <title>Massive genome expansion in bonnet fungi (Mycena s.s.) driven by repeated elements and novel gene families across ecological guilds.</title>
        <authorList>
            <consortium name="Lawrence Berkeley National Laboratory"/>
            <person name="Harder C.B."/>
            <person name="Miyauchi S."/>
            <person name="Viragh M."/>
            <person name="Kuo A."/>
            <person name="Thoen E."/>
            <person name="Andreopoulos B."/>
            <person name="Lu D."/>
            <person name="Skrede I."/>
            <person name="Drula E."/>
            <person name="Henrissat B."/>
            <person name="Morin E."/>
            <person name="Kohler A."/>
            <person name="Barry K."/>
            <person name="LaButti K."/>
            <person name="Morin E."/>
            <person name="Salamov A."/>
            <person name="Lipzen A."/>
            <person name="Mereny Z."/>
            <person name="Hegedus B."/>
            <person name="Baldrian P."/>
            <person name="Stursova M."/>
            <person name="Weitz H."/>
            <person name="Taylor A."/>
            <person name="Grigoriev I.V."/>
            <person name="Nagy L.G."/>
            <person name="Martin F."/>
            <person name="Kauserud H."/>
        </authorList>
    </citation>
    <scope>NUCLEOTIDE SEQUENCE</scope>
    <source>
        <strain evidence="5">9284</strain>
    </source>
</reference>
<sequence length="171" mass="18068">MAITQDSSASLVVVVGARGNQGGSVVKALVESNKACRVRALTRDPSKPAAQAMAALGMDVVFEGVDYAFLVTNFFEHLDAARELAEGKLFIDAAKAAGARGIVWSGYASPTKISNGKYPNIVHWESKAAVTQYGRESGVPFVDVQCGSYGSNFVQPPFAPVPVKQEGCQDL</sequence>
<dbReference type="GO" id="GO:0016491">
    <property type="term" value="F:oxidoreductase activity"/>
    <property type="evidence" value="ECO:0007669"/>
    <property type="project" value="UniProtKB-KW"/>
</dbReference>
<dbReference type="InterPro" id="IPR036291">
    <property type="entry name" value="NAD(P)-bd_dom_sf"/>
</dbReference>
<proteinExistence type="inferred from homology"/>
<protein>
    <submittedName>
        <fullName evidence="5">NmrA-like protein</fullName>
    </submittedName>
</protein>
<evidence type="ECO:0000259" key="4">
    <source>
        <dbReference type="Pfam" id="PF05368"/>
    </source>
</evidence>
<dbReference type="InterPro" id="IPR051164">
    <property type="entry name" value="NmrA-like_oxidored"/>
</dbReference>
<gene>
    <name evidence="5" type="ORF">FB45DRAFT_1026004</name>
</gene>
<feature type="domain" description="NmrA-like" evidence="4">
    <location>
        <begin position="10"/>
        <end position="158"/>
    </location>
</feature>
<dbReference type="Proteomes" id="UP001221142">
    <property type="component" value="Unassembled WGS sequence"/>
</dbReference>
<evidence type="ECO:0000256" key="2">
    <source>
        <dbReference type="ARBA" id="ARBA00022857"/>
    </source>
</evidence>
<dbReference type="InterPro" id="IPR008030">
    <property type="entry name" value="NmrA-like"/>
</dbReference>
<comment type="similarity">
    <text evidence="1">Belongs to the NmrA-type oxidoreductase family.</text>
</comment>
<keyword evidence="2" id="KW-0521">NADP</keyword>
<name>A0AAD7FRJ7_9AGAR</name>
<dbReference type="AlphaFoldDB" id="A0AAD7FRJ7"/>
<dbReference type="PANTHER" id="PTHR42748">
    <property type="entry name" value="NITROGEN METABOLITE REPRESSION PROTEIN NMRA FAMILY MEMBER"/>
    <property type="match status" value="1"/>
</dbReference>
<comment type="caution">
    <text evidence="5">The sequence shown here is derived from an EMBL/GenBank/DDBJ whole genome shotgun (WGS) entry which is preliminary data.</text>
</comment>
<dbReference type="Gene3D" id="3.40.50.720">
    <property type="entry name" value="NAD(P)-binding Rossmann-like Domain"/>
    <property type="match status" value="1"/>
</dbReference>
<dbReference type="Gene3D" id="3.90.25.10">
    <property type="entry name" value="UDP-galactose 4-epimerase, domain 1"/>
    <property type="match status" value="1"/>
</dbReference>
<keyword evidence="3" id="KW-0560">Oxidoreductase</keyword>
<dbReference type="PANTHER" id="PTHR42748:SF30">
    <property type="entry name" value="NMRA-LIKE DOMAIN-CONTAINING PROTEIN"/>
    <property type="match status" value="1"/>
</dbReference>
<evidence type="ECO:0000313" key="5">
    <source>
        <dbReference type="EMBL" id="KAJ7635108.1"/>
    </source>
</evidence>